<keyword evidence="1" id="KW-0812">Transmembrane</keyword>
<accession>T1BZI1</accession>
<organism evidence="2">
    <name type="scientific">mine drainage metagenome</name>
    <dbReference type="NCBI Taxonomy" id="410659"/>
    <lineage>
        <taxon>unclassified sequences</taxon>
        <taxon>metagenomes</taxon>
        <taxon>ecological metagenomes</taxon>
    </lineage>
</organism>
<gene>
    <name evidence="2" type="ORF">B1B_08242</name>
</gene>
<proteinExistence type="predicted"/>
<feature type="non-terminal residue" evidence="2">
    <location>
        <position position="1"/>
    </location>
</feature>
<feature type="transmembrane region" description="Helical" evidence="1">
    <location>
        <begin position="16"/>
        <end position="37"/>
    </location>
</feature>
<comment type="caution">
    <text evidence="2">The sequence shown here is derived from an EMBL/GenBank/DDBJ whole genome shotgun (WGS) entry which is preliminary data.</text>
</comment>
<evidence type="ECO:0000256" key="1">
    <source>
        <dbReference type="SAM" id="Phobius"/>
    </source>
</evidence>
<dbReference type="AlphaFoldDB" id="T1BZI1"/>
<keyword evidence="1" id="KW-0472">Membrane</keyword>
<sequence>LYLLNFSGSLYKPFDFIYVGIFSLILNVVTVLIVHLISLVMHKVKDEGIIDNSELASEF</sequence>
<protein>
    <submittedName>
        <fullName evidence="2">Uncharacterized protein</fullName>
    </submittedName>
</protein>
<name>T1BZI1_9ZZZZ</name>
<reference evidence="2" key="2">
    <citation type="journal article" date="2014" name="ISME J.">
        <title>Microbial stratification in low pH oxic and suboxic macroscopic growths along an acid mine drainage.</title>
        <authorList>
            <person name="Mendez-Garcia C."/>
            <person name="Mesa V."/>
            <person name="Sprenger R.R."/>
            <person name="Richter M."/>
            <person name="Diez M.S."/>
            <person name="Solano J."/>
            <person name="Bargiela R."/>
            <person name="Golyshina O.V."/>
            <person name="Manteca A."/>
            <person name="Ramos J.L."/>
            <person name="Gallego J.R."/>
            <person name="Llorente I."/>
            <person name="Martins Dos Santos V.A."/>
            <person name="Jensen O.N."/>
            <person name="Pelaez A.I."/>
            <person name="Sanchez J."/>
            <person name="Ferrer M."/>
        </authorList>
    </citation>
    <scope>NUCLEOTIDE SEQUENCE</scope>
</reference>
<keyword evidence="1" id="KW-1133">Transmembrane helix</keyword>
<evidence type="ECO:0000313" key="2">
    <source>
        <dbReference type="EMBL" id="EQD59355.1"/>
    </source>
</evidence>
<dbReference type="EMBL" id="AUZY01005360">
    <property type="protein sequence ID" value="EQD59355.1"/>
    <property type="molecule type" value="Genomic_DNA"/>
</dbReference>
<reference evidence="2" key="1">
    <citation type="submission" date="2013-08" db="EMBL/GenBank/DDBJ databases">
        <authorList>
            <person name="Mendez C."/>
            <person name="Richter M."/>
            <person name="Ferrer M."/>
            <person name="Sanchez J."/>
        </authorList>
    </citation>
    <scope>NUCLEOTIDE SEQUENCE</scope>
</reference>